<protein>
    <recommendedName>
        <fullName evidence="2">Nephrocystin 3-like N-terminal domain-containing protein</fullName>
    </recommendedName>
</protein>
<dbReference type="InterPro" id="IPR027417">
    <property type="entry name" value="P-loop_NTPase"/>
</dbReference>
<keyword evidence="1" id="KW-0677">Repeat</keyword>
<dbReference type="InterPro" id="IPR056884">
    <property type="entry name" value="NPHP3-like_N"/>
</dbReference>
<dbReference type="Gene3D" id="3.40.50.300">
    <property type="entry name" value="P-loop containing nucleotide triphosphate hydrolases"/>
    <property type="match status" value="1"/>
</dbReference>
<dbReference type="SUPFAM" id="SSF52540">
    <property type="entry name" value="P-loop containing nucleoside triphosphate hydrolases"/>
    <property type="match status" value="1"/>
</dbReference>
<feature type="non-terminal residue" evidence="3">
    <location>
        <position position="348"/>
    </location>
</feature>
<feature type="domain" description="Nephrocystin 3-like N-terminal" evidence="2">
    <location>
        <begin position="54"/>
        <end position="215"/>
    </location>
</feature>
<dbReference type="PANTHER" id="PTHR10039:SF5">
    <property type="entry name" value="NACHT DOMAIN-CONTAINING PROTEIN"/>
    <property type="match status" value="1"/>
</dbReference>
<reference evidence="3" key="2">
    <citation type="submission" date="2023-06" db="EMBL/GenBank/DDBJ databases">
        <authorList>
            <consortium name="Lawrence Berkeley National Laboratory"/>
            <person name="Haridas S."/>
            <person name="Hensen N."/>
            <person name="Bonometti L."/>
            <person name="Westerberg I."/>
            <person name="Brannstrom I.O."/>
            <person name="Guillou S."/>
            <person name="Cros-Aarteil S."/>
            <person name="Calhoun S."/>
            <person name="Kuo A."/>
            <person name="Mondo S."/>
            <person name="Pangilinan J."/>
            <person name="Riley R."/>
            <person name="Labutti K."/>
            <person name="Andreopoulos B."/>
            <person name="Lipzen A."/>
            <person name="Chen C."/>
            <person name="Yanf M."/>
            <person name="Daum C."/>
            <person name="Ng V."/>
            <person name="Clum A."/>
            <person name="Steindorff A."/>
            <person name="Ohm R."/>
            <person name="Martin F."/>
            <person name="Silar P."/>
            <person name="Natvig D."/>
            <person name="Lalanne C."/>
            <person name="Gautier V."/>
            <person name="Ament-Velasquez S.L."/>
            <person name="Kruys A."/>
            <person name="Hutchinson M.I."/>
            <person name="Powell A.J."/>
            <person name="Barry K."/>
            <person name="Miller A.N."/>
            <person name="Grigoriev I.V."/>
            <person name="Debuchy R."/>
            <person name="Gladieux P."/>
            <person name="Thoren M.H."/>
            <person name="Johannesson H."/>
        </authorList>
    </citation>
    <scope>NUCLEOTIDE SEQUENCE</scope>
    <source>
        <strain evidence="3">CBS 958.72</strain>
    </source>
</reference>
<dbReference type="PANTHER" id="PTHR10039">
    <property type="entry name" value="AMELOGENIN"/>
    <property type="match status" value="1"/>
</dbReference>
<dbReference type="Pfam" id="PF24883">
    <property type="entry name" value="NPHP3_N"/>
    <property type="match status" value="1"/>
</dbReference>
<gene>
    <name evidence="3" type="ORF">B0T24DRAFT_531595</name>
</gene>
<evidence type="ECO:0000313" key="3">
    <source>
        <dbReference type="EMBL" id="KAK3371040.1"/>
    </source>
</evidence>
<organism evidence="3 4">
    <name type="scientific">Lasiosphaeria ovina</name>
    <dbReference type="NCBI Taxonomy" id="92902"/>
    <lineage>
        <taxon>Eukaryota</taxon>
        <taxon>Fungi</taxon>
        <taxon>Dikarya</taxon>
        <taxon>Ascomycota</taxon>
        <taxon>Pezizomycotina</taxon>
        <taxon>Sordariomycetes</taxon>
        <taxon>Sordariomycetidae</taxon>
        <taxon>Sordariales</taxon>
        <taxon>Lasiosphaeriaceae</taxon>
        <taxon>Lasiosphaeria</taxon>
    </lineage>
</organism>
<proteinExistence type="predicted"/>
<evidence type="ECO:0000313" key="4">
    <source>
        <dbReference type="Proteomes" id="UP001287356"/>
    </source>
</evidence>
<accession>A0AAE0N5I8</accession>
<dbReference type="AlphaFoldDB" id="A0AAE0N5I8"/>
<comment type="caution">
    <text evidence="3">The sequence shown here is derived from an EMBL/GenBank/DDBJ whole genome shotgun (WGS) entry which is preliminary data.</text>
</comment>
<dbReference type="EMBL" id="JAULSN010000005">
    <property type="protein sequence ID" value="KAK3371040.1"/>
    <property type="molecule type" value="Genomic_DNA"/>
</dbReference>
<evidence type="ECO:0000259" key="2">
    <source>
        <dbReference type="Pfam" id="PF24883"/>
    </source>
</evidence>
<sequence length="348" mass="38166">MSGLNTNNAQRRRLNLEQILSGAQYPSMGKRRTAIDGSHAGTFECIFDEGTLHGFIRWLSSPDEPLFWVKGKPGSGKSTLMKVLVTDARTQSALAAANPACLVISHFFWAAGDDMAKNIRGLLCSLIYQLFVGSGGLGEKVPVDEGGAILKPVEEWSERQLHEVLFWALSEYDIPVVIFLDGIDEVDAGDGNAKLLDLIEIFCKTEGTKVCVSSRPGKPFKARLLDKPTLKLEDVTRMEIEAYARSQLARYYADFAPGELNDQATVSRLASHIVNKARGVFLWAALALKGLESGLRSGESISQLTERLDLLEPGDVNALYIAMLKRHTGDEETHLKDAAIVLNTVLAY</sequence>
<dbReference type="Proteomes" id="UP001287356">
    <property type="component" value="Unassembled WGS sequence"/>
</dbReference>
<reference evidence="3" key="1">
    <citation type="journal article" date="2023" name="Mol. Phylogenet. Evol.">
        <title>Genome-scale phylogeny and comparative genomics of the fungal order Sordariales.</title>
        <authorList>
            <person name="Hensen N."/>
            <person name="Bonometti L."/>
            <person name="Westerberg I."/>
            <person name="Brannstrom I.O."/>
            <person name="Guillou S."/>
            <person name="Cros-Aarteil S."/>
            <person name="Calhoun S."/>
            <person name="Haridas S."/>
            <person name="Kuo A."/>
            <person name="Mondo S."/>
            <person name="Pangilinan J."/>
            <person name="Riley R."/>
            <person name="LaButti K."/>
            <person name="Andreopoulos B."/>
            <person name="Lipzen A."/>
            <person name="Chen C."/>
            <person name="Yan M."/>
            <person name="Daum C."/>
            <person name="Ng V."/>
            <person name="Clum A."/>
            <person name="Steindorff A."/>
            <person name="Ohm R.A."/>
            <person name="Martin F."/>
            <person name="Silar P."/>
            <person name="Natvig D.O."/>
            <person name="Lalanne C."/>
            <person name="Gautier V."/>
            <person name="Ament-Velasquez S.L."/>
            <person name="Kruys A."/>
            <person name="Hutchinson M.I."/>
            <person name="Powell A.J."/>
            <person name="Barry K."/>
            <person name="Miller A.N."/>
            <person name="Grigoriev I.V."/>
            <person name="Debuchy R."/>
            <person name="Gladieux P."/>
            <person name="Hiltunen Thoren M."/>
            <person name="Johannesson H."/>
        </authorList>
    </citation>
    <scope>NUCLEOTIDE SEQUENCE</scope>
    <source>
        <strain evidence="3">CBS 958.72</strain>
    </source>
</reference>
<name>A0AAE0N5I8_9PEZI</name>
<keyword evidence="4" id="KW-1185">Reference proteome</keyword>
<evidence type="ECO:0000256" key="1">
    <source>
        <dbReference type="ARBA" id="ARBA00022737"/>
    </source>
</evidence>